<reference evidence="3" key="1">
    <citation type="journal article" date="2019" name="Int. J. Syst. Evol. Microbiol.">
        <title>The Global Catalogue of Microorganisms (GCM) 10K type strain sequencing project: providing services to taxonomists for standard genome sequencing and annotation.</title>
        <authorList>
            <consortium name="The Broad Institute Genomics Platform"/>
            <consortium name="The Broad Institute Genome Sequencing Center for Infectious Disease"/>
            <person name="Wu L."/>
            <person name="Ma J."/>
        </authorList>
    </citation>
    <scope>NUCLEOTIDE SEQUENCE [LARGE SCALE GENOMIC DNA]</scope>
    <source>
        <strain evidence="3">CGMCC 4.7397</strain>
    </source>
</reference>
<protein>
    <submittedName>
        <fullName evidence="2">DUF3040 domain-containing protein</fullName>
    </submittedName>
</protein>
<keyword evidence="1" id="KW-0812">Transmembrane</keyword>
<sequence length="95" mass="10764">MFDDDHDHRTLNELEWHLSLEDPEFVGRFDRGQQRMSARFRHRRGNRIASSVALAVGVLLLLLGTPDGALAAMLTTGLVWLAWRYPDLFTGTTPS</sequence>
<dbReference type="EMBL" id="JBHSQK010000088">
    <property type="protein sequence ID" value="MFC5951979.1"/>
    <property type="molecule type" value="Genomic_DNA"/>
</dbReference>
<dbReference type="Proteomes" id="UP001596119">
    <property type="component" value="Unassembled WGS sequence"/>
</dbReference>
<evidence type="ECO:0000256" key="1">
    <source>
        <dbReference type="SAM" id="Phobius"/>
    </source>
</evidence>
<gene>
    <name evidence="2" type="ORF">ACFQH9_27315</name>
</gene>
<keyword evidence="3" id="KW-1185">Reference proteome</keyword>
<accession>A0ABW1II08</accession>
<name>A0ABW1II08_9PSEU</name>
<keyword evidence="1" id="KW-1133">Transmembrane helix</keyword>
<proteinExistence type="predicted"/>
<organism evidence="2 3">
    <name type="scientific">Pseudonocardia lutea</name>
    <dbReference type="NCBI Taxonomy" id="2172015"/>
    <lineage>
        <taxon>Bacteria</taxon>
        <taxon>Bacillati</taxon>
        <taxon>Actinomycetota</taxon>
        <taxon>Actinomycetes</taxon>
        <taxon>Pseudonocardiales</taxon>
        <taxon>Pseudonocardiaceae</taxon>
        <taxon>Pseudonocardia</taxon>
    </lineage>
</organism>
<comment type="caution">
    <text evidence="2">The sequence shown here is derived from an EMBL/GenBank/DDBJ whole genome shotgun (WGS) entry which is preliminary data.</text>
</comment>
<dbReference type="InterPro" id="IPR021401">
    <property type="entry name" value="DUF3040"/>
</dbReference>
<keyword evidence="1" id="KW-0472">Membrane</keyword>
<dbReference type="Pfam" id="PF11239">
    <property type="entry name" value="DUF3040"/>
    <property type="match status" value="1"/>
</dbReference>
<feature type="transmembrane region" description="Helical" evidence="1">
    <location>
        <begin position="45"/>
        <end position="63"/>
    </location>
</feature>
<evidence type="ECO:0000313" key="2">
    <source>
        <dbReference type="EMBL" id="MFC5951979.1"/>
    </source>
</evidence>
<evidence type="ECO:0000313" key="3">
    <source>
        <dbReference type="Proteomes" id="UP001596119"/>
    </source>
</evidence>